<dbReference type="Proteomes" id="UP000553193">
    <property type="component" value="Unassembled WGS sequence"/>
</dbReference>
<keyword evidence="3" id="KW-1185">Reference proteome</keyword>
<evidence type="ECO:0000256" key="1">
    <source>
        <dbReference type="SAM" id="MobiDB-lite"/>
    </source>
</evidence>
<comment type="caution">
    <text evidence="2">The sequence shown here is derived from an EMBL/GenBank/DDBJ whole genome shotgun (WGS) entry which is preliminary data.</text>
</comment>
<dbReference type="EMBL" id="JACIDJ010000014">
    <property type="protein sequence ID" value="MBB3900513.1"/>
    <property type="molecule type" value="Genomic_DNA"/>
</dbReference>
<name>A0A840AIQ4_9PROT</name>
<sequence length="42" mass="4172">MPGPTQPANPVSIYMSGCAVSAQTGSLPPPASTRIRSLGVSS</sequence>
<evidence type="ECO:0000313" key="3">
    <source>
        <dbReference type="Proteomes" id="UP000553193"/>
    </source>
</evidence>
<dbReference type="AlphaFoldDB" id="A0A840AIQ4"/>
<reference evidence="2 3" key="1">
    <citation type="submission" date="2020-08" db="EMBL/GenBank/DDBJ databases">
        <title>Genomic Encyclopedia of Type Strains, Phase IV (KMG-IV): sequencing the most valuable type-strain genomes for metagenomic binning, comparative biology and taxonomic classification.</title>
        <authorList>
            <person name="Goeker M."/>
        </authorList>
    </citation>
    <scope>NUCLEOTIDE SEQUENCE [LARGE SCALE GENOMIC DNA]</scope>
    <source>
        <strain evidence="2 3">DSM 19979</strain>
    </source>
</reference>
<feature type="region of interest" description="Disordered" evidence="1">
    <location>
        <begin position="23"/>
        <end position="42"/>
    </location>
</feature>
<protein>
    <submittedName>
        <fullName evidence="2">Uncharacterized protein</fullName>
    </submittedName>
</protein>
<evidence type="ECO:0000313" key="2">
    <source>
        <dbReference type="EMBL" id="MBB3900513.1"/>
    </source>
</evidence>
<organism evidence="2 3">
    <name type="scientific">Roseococcus suduntuyensis</name>
    <dbReference type="NCBI Taxonomy" id="455361"/>
    <lineage>
        <taxon>Bacteria</taxon>
        <taxon>Pseudomonadati</taxon>
        <taxon>Pseudomonadota</taxon>
        <taxon>Alphaproteobacteria</taxon>
        <taxon>Acetobacterales</taxon>
        <taxon>Roseomonadaceae</taxon>
        <taxon>Roseococcus</taxon>
    </lineage>
</organism>
<proteinExistence type="predicted"/>
<accession>A0A840AIQ4</accession>
<gene>
    <name evidence="2" type="ORF">GGQ83_003991</name>
</gene>